<dbReference type="Proteomes" id="UP000800035">
    <property type="component" value="Unassembled WGS sequence"/>
</dbReference>
<proteinExistence type="predicted"/>
<reference evidence="1" key="1">
    <citation type="journal article" date="2020" name="Stud. Mycol.">
        <title>101 Dothideomycetes genomes: a test case for predicting lifestyles and emergence of pathogens.</title>
        <authorList>
            <person name="Haridas S."/>
            <person name="Albert R."/>
            <person name="Binder M."/>
            <person name="Bloem J."/>
            <person name="Labutti K."/>
            <person name="Salamov A."/>
            <person name="Andreopoulos B."/>
            <person name="Baker S."/>
            <person name="Barry K."/>
            <person name="Bills G."/>
            <person name="Bluhm B."/>
            <person name="Cannon C."/>
            <person name="Castanera R."/>
            <person name="Culley D."/>
            <person name="Daum C."/>
            <person name="Ezra D."/>
            <person name="Gonzalez J."/>
            <person name="Henrissat B."/>
            <person name="Kuo A."/>
            <person name="Liang C."/>
            <person name="Lipzen A."/>
            <person name="Lutzoni F."/>
            <person name="Magnuson J."/>
            <person name="Mondo S."/>
            <person name="Nolan M."/>
            <person name="Ohm R."/>
            <person name="Pangilinan J."/>
            <person name="Park H.-J."/>
            <person name="Ramirez L."/>
            <person name="Alfaro M."/>
            <person name="Sun H."/>
            <person name="Tritt A."/>
            <person name="Yoshinaga Y."/>
            <person name="Zwiers L.-H."/>
            <person name="Turgeon B."/>
            <person name="Goodwin S."/>
            <person name="Spatafora J."/>
            <person name="Crous P."/>
            <person name="Grigoriev I."/>
        </authorList>
    </citation>
    <scope>NUCLEOTIDE SEQUENCE</scope>
    <source>
        <strain evidence="1">CBS 675.92</strain>
    </source>
</reference>
<dbReference type="EMBL" id="ML976980">
    <property type="protein sequence ID" value="KAF1962031.1"/>
    <property type="molecule type" value="Genomic_DNA"/>
</dbReference>
<sequence length="248" mass="27807">MLSDVIAHKMFLQVSTAFEFSVMLVEGRPSVPAAHIAVERFAFEMRRIWQLLRDRLNLKSWIKDRGRTISSYEGTDIHKEFQRWKRASMAKEEKVAGAEDSQRLIPGALLTFATASTEDDWQRRVDAIESACGLWESSRRLSLPRAATPATAVMLFPQKPLHLGVAASLPFLRRFGTPRSAFIDGTTHAGSHTNHWSLQGKAPIGRLRIAGDVVREMVALKHARVPRVAHADITLGIIDMAYSKPDVR</sequence>
<organism evidence="1 2">
    <name type="scientific">Byssothecium circinans</name>
    <dbReference type="NCBI Taxonomy" id="147558"/>
    <lineage>
        <taxon>Eukaryota</taxon>
        <taxon>Fungi</taxon>
        <taxon>Dikarya</taxon>
        <taxon>Ascomycota</taxon>
        <taxon>Pezizomycotina</taxon>
        <taxon>Dothideomycetes</taxon>
        <taxon>Pleosporomycetidae</taxon>
        <taxon>Pleosporales</taxon>
        <taxon>Massarineae</taxon>
        <taxon>Massarinaceae</taxon>
        <taxon>Byssothecium</taxon>
    </lineage>
</organism>
<name>A0A6A5UAU9_9PLEO</name>
<protein>
    <submittedName>
        <fullName evidence="1">Uncharacterized protein</fullName>
    </submittedName>
</protein>
<evidence type="ECO:0000313" key="2">
    <source>
        <dbReference type="Proteomes" id="UP000800035"/>
    </source>
</evidence>
<accession>A0A6A5UAU9</accession>
<gene>
    <name evidence="1" type="ORF">CC80DRAFT_531779</name>
</gene>
<keyword evidence="2" id="KW-1185">Reference proteome</keyword>
<dbReference type="AlphaFoldDB" id="A0A6A5UAU9"/>
<evidence type="ECO:0000313" key="1">
    <source>
        <dbReference type="EMBL" id="KAF1962031.1"/>
    </source>
</evidence>